<evidence type="ECO:0000256" key="4">
    <source>
        <dbReference type="ARBA" id="ARBA00022679"/>
    </source>
</evidence>
<protein>
    <recommendedName>
        <fullName evidence="2">histidine kinase</fullName>
        <ecNumber evidence="2">2.7.13.3</ecNumber>
    </recommendedName>
</protein>
<keyword evidence="4" id="KW-0808">Transferase</keyword>
<comment type="caution">
    <text evidence="12">The sequence shown here is derived from an EMBL/GenBank/DDBJ whole genome shotgun (WGS) entry which is preliminary data.</text>
</comment>
<dbReference type="Gene3D" id="3.30.565.10">
    <property type="entry name" value="Histidine kinase-like ATPase, C-terminal domain"/>
    <property type="match status" value="1"/>
</dbReference>
<evidence type="ECO:0000256" key="6">
    <source>
        <dbReference type="ARBA" id="ARBA00022777"/>
    </source>
</evidence>
<reference evidence="12 13" key="1">
    <citation type="submission" date="2023-07" db="EMBL/GenBank/DDBJ databases">
        <title>Genomic Encyclopedia of Type Strains, Phase IV (KMG-IV): sequencing the most valuable type-strain genomes for metagenomic binning, comparative biology and taxonomic classification.</title>
        <authorList>
            <person name="Goeker M."/>
        </authorList>
    </citation>
    <scope>NUCLEOTIDE SEQUENCE [LARGE SCALE GENOMIC DNA]</scope>
    <source>
        <strain evidence="12 13">T98</strain>
    </source>
</reference>
<dbReference type="Pfam" id="PF07730">
    <property type="entry name" value="HisKA_3"/>
    <property type="match status" value="1"/>
</dbReference>
<feature type="domain" description="Signal transduction histidine kinase subgroup 3 dimerisation and phosphoacceptor" evidence="11">
    <location>
        <begin position="182"/>
        <end position="244"/>
    </location>
</feature>
<proteinExistence type="predicted"/>
<evidence type="ECO:0000256" key="7">
    <source>
        <dbReference type="ARBA" id="ARBA00022840"/>
    </source>
</evidence>
<keyword evidence="7" id="KW-0067">ATP-binding</keyword>
<dbReference type="EC" id="2.7.13.3" evidence="2"/>
<evidence type="ECO:0000256" key="8">
    <source>
        <dbReference type="ARBA" id="ARBA00023012"/>
    </source>
</evidence>
<feature type="compositionally biased region" description="Basic and acidic residues" evidence="9">
    <location>
        <begin position="338"/>
        <end position="356"/>
    </location>
</feature>
<keyword evidence="3" id="KW-0597">Phosphoprotein</keyword>
<dbReference type="GO" id="GO:0016301">
    <property type="term" value="F:kinase activity"/>
    <property type="evidence" value="ECO:0007669"/>
    <property type="project" value="UniProtKB-KW"/>
</dbReference>
<dbReference type="Proteomes" id="UP001248709">
    <property type="component" value="Unassembled WGS sequence"/>
</dbReference>
<gene>
    <name evidence="12" type="ORF">J2Z22_003720</name>
</gene>
<dbReference type="InterPro" id="IPR050482">
    <property type="entry name" value="Sensor_HK_TwoCompSys"/>
</dbReference>
<accession>A0ABU3HEM5</accession>
<evidence type="ECO:0000256" key="2">
    <source>
        <dbReference type="ARBA" id="ARBA00012438"/>
    </source>
</evidence>
<evidence type="ECO:0000256" key="10">
    <source>
        <dbReference type="SAM" id="Phobius"/>
    </source>
</evidence>
<dbReference type="InterPro" id="IPR036890">
    <property type="entry name" value="HATPase_C_sf"/>
</dbReference>
<feature type="transmembrane region" description="Helical" evidence="10">
    <location>
        <begin position="69"/>
        <end position="88"/>
    </location>
</feature>
<keyword evidence="5" id="KW-0547">Nucleotide-binding</keyword>
<dbReference type="CDD" id="cd16917">
    <property type="entry name" value="HATPase_UhpB-NarQ-NarX-like"/>
    <property type="match status" value="1"/>
</dbReference>
<dbReference type="PANTHER" id="PTHR24421:SF10">
    <property type="entry name" value="NITRATE_NITRITE SENSOR PROTEIN NARQ"/>
    <property type="match status" value="1"/>
</dbReference>
<evidence type="ECO:0000256" key="1">
    <source>
        <dbReference type="ARBA" id="ARBA00000085"/>
    </source>
</evidence>
<feature type="transmembrane region" description="Helical" evidence="10">
    <location>
        <begin position="7"/>
        <end position="26"/>
    </location>
</feature>
<feature type="region of interest" description="Disordered" evidence="9">
    <location>
        <begin position="325"/>
        <end position="362"/>
    </location>
</feature>
<keyword evidence="10" id="KW-1133">Transmembrane helix</keyword>
<keyword evidence="10" id="KW-0812">Transmembrane</keyword>
<dbReference type="EMBL" id="JAUSUY010000017">
    <property type="protein sequence ID" value="MDT3428130.1"/>
    <property type="molecule type" value="Genomic_DNA"/>
</dbReference>
<keyword evidence="13" id="KW-1185">Reference proteome</keyword>
<name>A0ABU3HEM5_9BACL</name>
<evidence type="ECO:0000256" key="5">
    <source>
        <dbReference type="ARBA" id="ARBA00022741"/>
    </source>
</evidence>
<dbReference type="InterPro" id="IPR011712">
    <property type="entry name" value="Sig_transdc_His_kin_sub3_dim/P"/>
</dbReference>
<evidence type="ECO:0000259" key="11">
    <source>
        <dbReference type="Pfam" id="PF07730"/>
    </source>
</evidence>
<organism evidence="12 13">
    <name type="scientific">Paenibacillus forsythiae</name>
    <dbReference type="NCBI Taxonomy" id="365616"/>
    <lineage>
        <taxon>Bacteria</taxon>
        <taxon>Bacillati</taxon>
        <taxon>Bacillota</taxon>
        <taxon>Bacilli</taxon>
        <taxon>Bacillales</taxon>
        <taxon>Paenibacillaceae</taxon>
        <taxon>Paenibacillus</taxon>
    </lineage>
</organism>
<dbReference type="PANTHER" id="PTHR24421">
    <property type="entry name" value="NITRATE/NITRITE SENSOR PROTEIN NARX-RELATED"/>
    <property type="match status" value="1"/>
</dbReference>
<keyword evidence="8" id="KW-0902">Two-component regulatory system</keyword>
<dbReference type="RefSeq" id="WP_025697442.1">
    <property type="nucleotide sequence ID" value="NZ_JAUSUY010000017.1"/>
</dbReference>
<dbReference type="SUPFAM" id="SSF55874">
    <property type="entry name" value="ATPase domain of HSP90 chaperone/DNA topoisomerase II/histidine kinase"/>
    <property type="match status" value="1"/>
</dbReference>
<evidence type="ECO:0000256" key="3">
    <source>
        <dbReference type="ARBA" id="ARBA00022553"/>
    </source>
</evidence>
<comment type="catalytic activity">
    <reaction evidence="1">
        <text>ATP + protein L-histidine = ADP + protein N-phospho-L-histidine.</text>
        <dbReference type="EC" id="2.7.13.3"/>
    </reaction>
</comment>
<evidence type="ECO:0000313" key="12">
    <source>
        <dbReference type="EMBL" id="MDT3428130.1"/>
    </source>
</evidence>
<evidence type="ECO:0000256" key="9">
    <source>
        <dbReference type="SAM" id="MobiDB-lite"/>
    </source>
</evidence>
<keyword evidence="6 12" id="KW-0418">Kinase</keyword>
<evidence type="ECO:0000313" key="13">
    <source>
        <dbReference type="Proteomes" id="UP001248709"/>
    </source>
</evidence>
<feature type="transmembrane region" description="Helical" evidence="10">
    <location>
        <begin position="32"/>
        <end position="49"/>
    </location>
</feature>
<dbReference type="Gene3D" id="1.20.5.1930">
    <property type="match status" value="1"/>
</dbReference>
<sequence>MAKELKLLRYGLIAVPSVLSMYVRDYADNDRFTLHLLILLLLAALWARLPARFTAAIAALEMLYSSWLCYRYGSLMALPSLSALLVYFRLRPRLLPLLLAGIHLAALNAAVMEESPLIRAWVNLVFLLAAALCAQLHSAGRGREETLHLYDELRKKHFELDEARNRILQFAAQVENAAQAEERVRISRQLHDDIGHRLIRVKMMMEAALHTLPSAPEAGMAMMGQVRDQLAESMDDLRAAVGRIGRGPQLEGAYALDRLLEEIGRDTGIETSYTVEGAPYPLYPSLQVVLYKNAREAITNGLRHGYATSVGISLSYSPSEVAMEVSNNGKTSVEEDGGERLERNGSNRDDETRSERLSGMNPGLHLAGGMGIKGMEERTRLVGGTLEVRAAYPFTVITKLPVYKQSEIM</sequence>
<keyword evidence="10" id="KW-0472">Membrane</keyword>